<dbReference type="RefSeq" id="WP_266126990.1">
    <property type="nucleotide sequence ID" value="NZ_JANIDV010000001.1"/>
</dbReference>
<comment type="caution">
    <text evidence="1">The sequence shown here is derived from an EMBL/GenBank/DDBJ whole genome shotgun (WGS) entry which is preliminary data.</text>
</comment>
<protein>
    <submittedName>
        <fullName evidence="1">Uncharacterized protein</fullName>
    </submittedName>
</protein>
<proteinExistence type="predicted"/>
<sequence length="63" mass="7051">MLKDANGRDVSKIEARRLRKLASQVIHDGLIYVSRGDLQKAQRAEEIAAMLLDEARAVRAGEF</sequence>
<accession>A0ABT3WE09</accession>
<evidence type="ECO:0000313" key="2">
    <source>
        <dbReference type="Proteomes" id="UP001165633"/>
    </source>
</evidence>
<evidence type="ECO:0000313" key="1">
    <source>
        <dbReference type="EMBL" id="MCX5616019.1"/>
    </source>
</evidence>
<gene>
    <name evidence="1" type="ORF">NQF87_03390</name>
</gene>
<keyword evidence="2" id="KW-1185">Reference proteome</keyword>
<reference evidence="1" key="1">
    <citation type="submission" date="2022-07" db="EMBL/GenBank/DDBJ databases">
        <title>Bombella genomes.</title>
        <authorList>
            <person name="Harer L."/>
            <person name="Styblova S."/>
            <person name="Ehrmann M."/>
        </authorList>
    </citation>
    <scope>NUCLEOTIDE SEQUENCE</scope>
    <source>
        <strain evidence="1">TMW 2.2559</strain>
    </source>
</reference>
<dbReference type="EMBL" id="JANIDV010000001">
    <property type="protein sequence ID" value="MCX5616019.1"/>
    <property type="molecule type" value="Genomic_DNA"/>
</dbReference>
<name>A0ABT3WE09_9PROT</name>
<organism evidence="1 2">
    <name type="scientific">Bombella dulcis</name>
    <dbReference type="NCBI Taxonomy" id="2967339"/>
    <lineage>
        <taxon>Bacteria</taxon>
        <taxon>Pseudomonadati</taxon>
        <taxon>Pseudomonadota</taxon>
        <taxon>Alphaproteobacteria</taxon>
        <taxon>Acetobacterales</taxon>
        <taxon>Acetobacteraceae</taxon>
        <taxon>Bombella</taxon>
    </lineage>
</organism>
<dbReference type="Proteomes" id="UP001165633">
    <property type="component" value="Unassembled WGS sequence"/>
</dbReference>